<keyword evidence="3" id="KW-0560">Oxidoreductase</keyword>
<dbReference type="InterPro" id="IPR005475">
    <property type="entry name" value="Transketolase-like_Pyr-bd"/>
</dbReference>
<evidence type="ECO:0000256" key="4">
    <source>
        <dbReference type="ARBA" id="ARBA00023052"/>
    </source>
</evidence>
<dbReference type="GO" id="GO:0045252">
    <property type="term" value="C:oxoglutarate dehydrogenase complex"/>
    <property type="evidence" value="ECO:0007669"/>
    <property type="project" value="TreeGrafter"/>
</dbReference>
<organism evidence="6 7">
    <name type="scientific">Penicillium subrubescens</name>
    <dbReference type="NCBI Taxonomy" id="1316194"/>
    <lineage>
        <taxon>Eukaryota</taxon>
        <taxon>Fungi</taxon>
        <taxon>Dikarya</taxon>
        <taxon>Ascomycota</taxon>
        <taxon>Pezizomycotina</taxon>
        <taxon>Eurotiomycetes</taxon>
        <taxon>Eurotiomycetidae</taxon>
        <taxon>Eurotiales</taxon>
        <taxon>Aspergillaceae</taxon>
        <taxon>Penicillium</taxon>
    </lineage>
</organism>
<dbReference type="EMBL" id="MNBE01000071">
    <property type="protein sequence ID" value="OKP14740.1"/>
    <property type="molecule type" value="Genomic_DNA"/>
</dbReference>
<dbReference type="SMART" id="SM00861">
    <property type="entry name" value="Transket_pyr"/>
    <property type="match status" value="1"/>
</dbReference>
<comment type="cofactor">
    <cofactor evidence="1">
        <name>thiamine diphosphate</name>
        <dbReference type="ChEBI" id="CHEBI:58937"/>
    </cofactor>
</comment>
<reference evidence="6 7" key="1">
    <citation type="submission" date="2016-10" db="EMBL/GenBank/DDBJ databases">
        <title>Genome sequence of the ascomycete fungus Penicillium subrubescens.</title>
        <authorList>
            <person name="De Vries R.P."/>
            <person name="Peng M."/>
            <person name="Dilokpimol A."/>
            <person name="Hilden K."/>
            <person name="Makela M.R."/>
            <person name="Grigoriev I."/>
            <person name="Riley R."/>
            <person name="Granchi Z."/>
        </authorList>
    </citation>
    <scope>NUCLEOTIDE SEQUENCE [LARGE SCALE GENOMIC DNA]</scope>
    <source>
        <strain evidence="6 7">CBS 132785</strain>
    </source>
</reference>
<evidence type="ECO:0000313" key="7">
    <source>
        <dbReference type="Proteomes" id="UP000186955"/>
    </source>
</evidence>
<dbReference type="GO" id="GO:0005739">
    <property type="term" value="C:mitochondrion"/>
    <property type="evidence" value="ECO:0007669"/>
    <property type="project" value="TreeGrafter"/>
</dbReference>
<dbReference type="GO" id="GO:0006099">
    <property type="term" value="P:tricarboxylic acid cycle"/>
    <property type="evidence" value="ECO:0007669"/>
    <property type="project" value="TreeGrafter"/>
</dbReference>
<gene>
    <name evidence="6" type="ORF">PENSUB_11498</name>
</gene>
<dbReference type="Pfam" id="PF02779">
    <property type="entry name" value="Transket_pyr"/>
    <property type="match status" value="1"/>
</dbReference>
<protein>
    <submittedName>
        <fullName evidence="6">2-oxoglutarate dehydrogenase, mitochondrial</fullName>
    </submittedName>
</protein>
<dbReference type="Proteomes" id="UP000186955">
    <property type="component" value="Unassembled WGS sequence"/>
</dbReference>
<dbReference type="GO" id="GO:0004591">
    <property type="term" value="F:oxoglutarate dehydrogenase (succinyl-transferring) activity"/>
    <property type="evidence" value="ECO:0007669"/>
    <property type="project" value="TreeGrafter"/>
</dbReference>
<keyword evidence="7" id="KW-1185">Reference proteome</keyword>
<comment type="caution">
    <text evidence="6">The sequence shown here is derived from an EMBL/GenBank/DDBJ whole genome shotgun (WGS) entry which is preliminary data.</text>
</comment>
<dbReference type="InterPro" id="IPR029061">
    <property type="entry name" value="THDP-binding"/>
</dbReference>
<evidence type="ECO:0000256" key="3">
    <source>
        <dbReference type="ARBA" id="ARBA00023002"/>
    </source>
</evidence>
<dbReference type="SUPFAM" id="SSF52518">
    <property type="entry name" value="Thiamin diphosphate-binding fold (THDP-binding)"/>
    <property type="match status" value="1"/>
</dbReference>
<dbReference type="GO" id="GO:0030976">
    <property type="term" value="F:thiamine pyrophosphate binding"/>
    <property type="evidence" value="ECO:0007669"/>
    <property type="project" value="InterPro"/>
</dbReference>
<sequence>MGSLCLEGHHVRVSGQDVARGTFSQRHANLHDQRTRSTYMPLNDLSPEQAEFTIGNSSLSEYGVVGTDYGYSCMYPNPLVVWEAQFGDFANNAQCIIDQFISSAENKWLMRSGIVLSLPHGFDGQGPEHSSARMERFLTNKNYLPLEVF</sequence>
<evidence type="ECO:0000313" key="6">
    <source>
        <dbReference type="EMBL" id="OKP14740.1"/>
    </source>
</evidence>
<name>A0A1Q5UQI5_9EURO</name>
<proteinExistence type="inferred from homology"/>
<keyword evidence="4" id="KW-0786">Thiamine pyrophosphate</keyword>
<dbReference type="AlphaFoldDB" id="A0A1Q5UQI5"/>
<comment type="similarity">
    <text evidence="2">Belongs to the alpha-ketoglutarate dehydrogenase family.</text>
</comment>
<accession>A0A1Q5UQI5</accession>
<evidence type="ECO:0000259" key="5">
    <source>
        <dbReference type="SMART" id="SM00861"/>
    </source>
</evidence>
<dbReference type="PANTHER" id="PTHR23152:SF4">
    <property type="entry name" value="2-OXOADIPATE DEHYDROGENASE COMPLEX COMPONENT E1"/>
    <property type="match status" value="1"/>
</dbReference>
<dbReference type="STRING" id="1316194.A0A1Q5UQI5"/>
<feature type="domain" description="Transketolase-like pyrimidine-binding" evidence="5">
    <location>
        <begin position="1"/>
        <end position="146"/>
    </location>
</feature>
<dbReference type="PANTHER" id="PTHR23152">
    <property type="entry name" value="2-OXOGLUTARATE DEHYDROGENASE"/>
    <property type="match status" value="1"/>
</dbReference>
<dbReference type="Gene3D" id="3.40.50.12470">
    <property type="match status" value="1"/>
</dbReference>
<dbReference type="InterPro" id="IPR011603">
    <property type="entry name" value="2oxoglutarate_DH_E1"/>
</dbReference>
<evidence type="ECO:0000256" key="2">
    <source>
        <dbReference type="ARBA" id="ARBA00006936"/>
    </source>
</evidence>
<evidence type="ECO:0000256" key="1">
    <source>
        <dbReference type="ARBA" id="ARBA00001964"/>
    </source>
</evidence>